<sequence>MVWTVLAVLAFVAVAAMMVRRSMGHMQAIHREALNPYHTAVVVVTDDEPKR</sequence>
<name>A0A399F0R8_9DEIN</name>
<organism evidence="1 2">
    <name type="scientific">Calidithermus terrae</name>
    <dbReference type="NCBI Taxonomy" id="1408545"/>
    <lineage>
        <taxon>Bacteria</taxon>
        <taxon>Thermotogati</taxon>
        <taxon>Deinococcota</taxon>
        <taxon>Deinococci</taxon>
        <taxon>Thermales</taxon>
        <taxon>Thermaceae</taxon>
        <taxon>Calidithermus</taxon>
    </lineage>
</organism>
<keyword evidence="2" id="KW-1185">Reference proteome</keyword>
<dbReference type="RefSeq" id="WP_170159526.1">
    <property type="nucleotide sequence ID" value="NZ_QXDL01000011.1"/>
</dbReference>
<gene>
    <name evidence="1" type="ORF">Mterra_00513</name>
</gene>
<accession>A0A399F0R8</accession>
<comment type="caution">
    <text evidence="1">The sequence shown here is derived from an EMBL/GenBank/DDBJ whole genome shotgun (WGS) entry which is preliminary data.</text>
</comment>
<reference evidence="1 2" key="1">
    <citation type="submission" date="2018-08" db="EMBL/GenBank/DDBJ databases">
        <title>Meiothermus terrae DSM 26712 genome sequencing project.</title>
        <authorList>
            <person name="Da Costa M.S."/>
            <person name="Albuquerque L."/>
            <person name="Raposo P."/>
            <person name="Froufe H.J.C."/>
            <person name="Barroso C.S."/>
            <person name="Egas C."/>
        </authorList>
    </citation>
    <scope>NUCLEOTIDE SEQUENCE [LARGE SCALE GENOMIC DNA]</scope>
    <source>
        <strain evidence="1 2">DSM 26712</strain>
    </source>
</reference>
<protein>
    <submittedName>
        <fullName evidence="1">Uncharacterized protein</fullName>
    </submittedName>
</protein>
<evidence type="ECO:0000313" key="1">
    <source>
        <dbReference type="EMBL" id="RIH90364.1"/>
    </source>
</evidence>
<dbReference type="Proteomes" id="UP000265715">
    <property type="component" value="Unassembled WGS sequence"/>
</dbReference>
<proteinExistence type="predicted"/>
<evidence type="ECO:0000313" key="2">
    <source>
        <dbReference type="Proteomes" id="UP000265715"/>
    </source>
</evidence>
<dbReference type="EMBL" id="QXDL01000011">
    <property type="protein sequence ID" value="RIH90364.1"/>
    <property type="molecule type" value="Genomic_DNA"/>
</dbReference>
<dbReference type="AlphaFoldDB" id="A0A399F0R8"/>